<dbReference type="EMBL" id="JAAHCF010000368">
    <property type="protein sequence ID" value="KAK8144646.1"/>
    <property type="molecule type" value="Genomic_DNA"/>
</dbReference>
<dbReference type="PANTHER" id="PTHR35910:SF6">
    <property type="entry name" value="2EXR DOMAIN-CONTAINING PROTEIN"/>
    <property type="match status" value="1"/>
</dbReference>
<reference evidence="2 3" key="1">
    <citation type="submission" date="2020-02" db="EMBL/GenBank/DDBJ databases">
        <title>Comparative genomics of the hypocrealean fungal genus Beauvera.</title>
        <authorList>
            <person name="Showalter D.N."/>
            <person name="Bushley K.E."/>
            <person name="Rehner S.A."/>
        </authorList>
    </citation>
    <scope>NUCLEOTIDE SEQUENCE [LARGE SCALE GENOMIC DNA]</scope>
    <source>
        <strain evidence="2 3">ARSEF4384</strain>
    </source>
</reference>
<keyword evidence="3" id="KW-1185">Reference proteome</keyword>
<sequence>MGGFTIFPHLPIEIRLRIWLFSVPDDEAEICLPWPGSVPNSLYAYTNPLYTLPCQPLTVDVVFPVAMHVCRESRSVVQDSQRSGVFFRASQAAGCPTPFRHFRPELDVLYLGDQGIFFMDMFVWPENSVFDSARPYDRGQQSQWRKFLETLKLTRRFAVATTNIPGNCRMIKEFFTRVWTFNDPPRPLRFEFCYVVPTTKNITEMDPDNVHAAFVPPGRRCRLANIRESDWGGILVPTNSMRSNPPQTLKKLVTQTIVEIRAVQEGRGLGARRKVDGPEIMDIVDVTAGTFLEYQHDGSWTEVCATRMYSSEKMYIPEPLLAERPDPEVQRVHDADIELRLVPWDEGNDTDYSDDE</sequence>
<gene>
    <name evidence="2" type="ORF">G3M48_005524</name>
</gene>
<dbReference type="InterPro" id="IPR045518">
    <property type="entry name" value="2EXR"/>
</dbReference>
<dbReference type="Pfam" id="PF20150">
    <property type="entry name" value="2EXR"/>
    <property type="match status" value="1"/>
</dbReference>
<proteinExistence type="predicted"/>
<name>A0AAW0RSB4_9HYPO</name>
<dbReference type="AlphaFoldDB" id="A0AAW0RSB4"/>
<protein>
    <recommendedName>
        <fullName evidence="1">2EXR domain-containing protein</fullName>
    </recommendedName>
</protein>
<evidence type="ECO:0000313" key="2">
    <source>
        <dbReference type="EMBL" id="KAK8144646.1"/>
    </source>
</evidence>
<organism evidence="2 3">
    <name type="scientific">Beauveria asiatica</name>
    <dbReference type="NCBI Taxonomy" id="1069075"/>
    <lineage>
        <taxon>Eukaryota</taxon>
        <taxon>Fungi</taxon>
        <taxon>Dikarya</taxon>
        <taxon>Ascomycota</taxon>
        <taxon>Pezizomycotina</taxon>
        <taxon>Sordariomycetes</taxon>
        <taxon>Hypocreomycetidae</taxon>
        <taxon>Hypocreales</taxon>
        <taxon>Cordycipitaceae</taxon>
        <taxon>Beauveria</taxon>
    </lineage>
</organism>
<dbReference type="Proteomes" id="UP001397290">
    <property type="component" value="Unassembled WGS sequence"/>
</dbReference>
<dbReference type="PANTHER" id="PTHR35910">
    <property type="entry name" value="2EXR DOMAIN-CONTAINING PROTEIN"/>
    <property type="match status" value="1"/>
</dbReference>
<evidence type="ECO:0000259" key="1">
    <source>
        <dbReference type="Pfam" id="PF20150"/>
    </source>
</evidence>
<evidence type="ECO:0000313" key="3">
    <source>
        <dbReference type="Proteomes" id="UP001397290"/>
    </source>
</evidence>
<comment type="caution">
    <text evidence="2">The sequence shown here is derived from an EMBL/GenBank/DDBJ whole genome shotgun (WGS) entry which is preliminary data.</text>
</comment>
<accession>A0AAW0RSB4</accession>
<feature type="domain" description="2EXR" evidence="1">
    <location>
        <begin position="4"/>
        <end position="109"/>
    </location>
</feature>